<feature type="non-terminal residue" evidence="1">
    <location>
        <position position="334"/>
    </location>
</feature>
<name>A0AC60W238_9ARCH</name>
<gene>
    <name evidence="1" type="ORF">H2B05_01630</name>
</gene>
<comment type="caution">
    <text evidence="1">The sequence shown here is derived from an EMBL/GenBank/DDBJ whole genome shotgun (WGS) entry which is preliminary data.</text>
</comment>
<reference evidence="1 2" key="1">
    <citation type="journal article" date="2020" name="Appl. Environ. Microbiol.">
        <title>Genomic Characteristics of a Novel Species of Ammonia-Oxidizing Archaea from the Jiulong River Estuary.</title>
        <authorList>
            <person name="Zou D."/>
            <person name="Wan R."/>
            <person name="Han L."/>
            <person name="Xu M.N."/>
            <person name="Liu Y."/>
            <person name="Liu H."/>
            <person name="Kao S.J."/>
            <person name="Li M."/>
        </authorList>
    </citation>
    <scope>NUCLEOTIDE SEQUENCE [LARGE SCALE GENOMIC DNA]</scope>
    <source>
        <strain evidence="1">W2bin3</strain>
    </source>
</reference>
<sequence>MNTASFSDLAFADKPEKNEIKAQKQTAKQEREEARETAKQEREEARETAKQEREEARETAKQERGDIREFEDSVVITSSSSSSVEKTTICHIPPGNPDNAHTITVGGPAVRAHEAHGDYIEGSCEDEDFNPEDYESKKESRSSESENKESKALDRAQRLIEKLEQKITDLEDRLQKLLAKYESGEYYGNISEGDSEINTFEISLDGTATSIYDDSVTQDMLGKLFMENQVTKQDTTKFKITSGEIEIGGDIYDVAFGKARLSSSGTSGEENSLVIVMQTIDSLDNENTVKMTLGFTTSIEGEFGNPSEEFEILDNSRISEQWFLDGSGELDLKS</sequence>
<protein>
    <submittedName>
        <fullName evidence="1">Uncharacterized protein</fullName>
    </submittedName>
</protein>
<accession>A0AC60W238</accession>
<evidence type="ECO:0000313" key="1">
    <source>
        <dbReference type="EMBL" id="MBA4453632.1"/>
    </source>
</evidence>
<proteinExistence type="predicted"/>
<evidence type="ECO:0000313" key="2">
    <source>
        <dbReference type="Proteomes" id="UP000526786"/>
    </source>
</evidence>
<dbReference type="Proteomes" id="UP000526786">
    <property type="component" value="Unassembled WGS sequence"/>
</dbReference>
<dbReference type="EMBL" id="JACENC010000068">
    <property type="protein sequence ID" value="MBA4453632.1"/>
    <property type="molecule type" value="Genomic_DNA"/>
</dbReference>
<organism evidence="1 2">
    <name type="scientific">Candidatus Nitrosomaritimum aestuariumsis</name>
    <dbReference type="NCBI Taxonomy" id="3342354"/>
    <lineage>
        <taxon>Archaea</taxon>
        <taxon>Nitrososphaerota</taxon>
        <taxon>Nitrososphaeria</taxon>
        <taxon>Nitrosopumilales</taxon>
        <taxon>Nitrosopumilaceae</taxon>
        <taxon>Candidatus Nitrosomaritimum</taxon>
    </lineage>
</organism>